<feature type="compositionally biased region" description="Basic and acidic residues" evidence="1">
    <location>
        <begin position="35"/>
        <end position="49"/>
    </location>
</feature>
<dbReference type="Proteomes" id="UP000829998">
    <property type="component" value="Chromosome"/>
</dbReference>
<gene>
    <name evidence="2" type="ORF">M0M44_06590</name>
</gene>
<organism evidence="2 3">
    <name type="scientific">Flavobacterium humidisoli</name>
    <dbReference type="NCBI Taxonomy" id="2937442"/>
    <lineage>
        <taxon>Bacteria</taxon>
        <taxon>Pseudomonadati</taxon>
        <taxon>Bacteroidota</taxon>
        <taxon>Flavobacteriia</taxon>
        <taxon>Flavobacteriales</taxon>
        <taxon>Flavobacteriaceae</taxon>
        <taxon>Flavobacterium</taxon>
    </lineage>
</organism>
<accession>A0ABY4LX62</accession>
<reference evidence="2 3" key="1">
    <citation type="submission" date="2022-04" db="EMBL/GenBank/DDBJ databases">
        <authorList>
            <person name="Ra J.-S."/>
            <person name="Kim S.-B."/>
        </authorList>
    </citation>
    <scope>NUCLEOTIDE SEQUENCE [LARGE SCALE GENOMIC DNA]</scope>
    <source>
        <strain evidence="2 3">MMS21-Er5</strain>
    </source>
</reference>
<protein>
    <recommendedName>
        <fullName evidence="4">Natural product</fullName>
    </recommendedName>
</protein>
<name>A0ABY4LX62_9FLAO</name>
<proteinExistence type="predicted"/>
<evidence type="ECO:0000313" key="3">
    <source>
        <dbReference type="Proteomes" id="UP000829998"/>
    </source>
</evidence>
<feature type="region of interest" description="Disordered" evidence="1">
    <location>
        <begin position="33"/>
        <end position="58"/>
    </location>
</feature>
<sequence length="58" mass="6483">MKTKNERKATQKFDLEKFDVAKLKNLHVIVGGAIGKDDPIDTNHQKNNKDGSSADCNR</sequence>
<dbReference type="RefSeq" id="WP_248729046.1">
    <property type="nucleotide sequence ID" value="NZ_CP096829.1"/>
</dbReference>
<dbReference type="EMBL" id="CP096829">
    <property type="protein sequence ID" value="UPZ17008.1"/>
    <property type="molecule type" value="Genomic_DNA"/>
</dbReference>
<evidence type="ECO:0000313" key="2">
    <source>
        <dbReference type="EMBL" id="UPZ17008.1"/>
    </source>
</evidence>
<evidence type="ECO:0008006" key="4">
    <source>
        <dbReference type="Google" id="ProtNLM"/>
    </source>
</evidence>
<keyword evidence="3" id="KW-1185">Reference proteome</keyword>
<evidence type="ECO:0000256" key="1">
    <source>
        <dbReference type="SAM" id="MobiDB-lite"/>
    </source>
</evidence>